<keyword evidence="3 5" id="KW-0326">Glycosidase</keyword>
<dbReference type="PANTHER" id="PTHR10412:SF11">
    <property type="entry name" value="MANNOSYL-OLIGOSACCHARIDE GLUCOSIDASE"/>
    <property type="match status" value="1"/>
</dbReference>
<comment type="similarity">
    <text evidence="1">Belongs to the glycosyl hydrolase 63 family.</text>
</comment>
<keyword evidence="6" id="KW-1185">Reference proteome</keyword>
<proteinExistence type="inferred from homology"/>
<keyword evidence="2" id="KW-0378">Hydrolase</keyword>
<dbReference type="Proteomes" id="UP001149009">
    <property type="component" value="Unassembled WGS sequence"/>
</dbReference>
<dbReference type="InterPro" id="IPR054491">
    <property type="entry name" value="MGH1-like_GH"/>
</dbReference>
<dbReference type="InterPro" id="IPR008928">
    <property type="entry name" value="6-hairpin_glycosidase_sf"/>
</dbReference>
<gene>
    <name evidence="5" type="ORF">NYR54_09350</name>
</gene>
<dbReference type="InterPro" id="IPR012341">
    <property type="entry name" value="6hp_glycosidase-like_sf"/>
</dbReference>
<dbReference type="GO" id="GO:0009311">
    <property type="term" value="P:oligosaccharide metabolic process"/>
    <property type="evidence" value="ECO:0007669"/>
    <property type="project" value="InterPro"/>
</dbReference>
<dbReference type="AlphaFoldDB" id="A0A9X2XA62"/>
<accession>A0A9X2XA62</accession>
<dbReference type="SUPFAM" id="SSF48208">
    <property type="entry name" value="Six-hairpin glycosidases"/>
    <property type="match status" value="1"/>
</dbReference>
<dbReference type="GO" id="GO:0004573">
    <property type="term" value="F:Glc3Man9GlcNAc2 oligosaccharide glucosidase activity"/>
    <property type="evidence" value="ECO:0007669"/>
    <property type="project" value="InterPro"/>
</dbReference>
<evidence type="ECO:0000313" key="5">
    <source>
        <dbReference type="EMBL" id="MCT8990495.1"/>
    </source>
</evidence>
<dbReference type="RefSeq" id="WP_261515369.1">
    <property type="nucleotide sequence ID" value="NZ_JAODNV010000009.1"/>
</dbReference>
<dbReference type="GO" id="GO:0006487">
    <property type="term" value="P:protein N-linked glycosylation"/>
    <property type="evidence" value="ECO:0007669"/>
    <property type="project" value="TreeGrafter"/>
</dbReference>
<evidence type="ECO:0000256" key="3">
    <source>
        <dbReference type="ARBA" id="ARBA00023295"/>
    </source>
</evidence>
<evidence type="ECO:0000256" key="2">
    <source>
        <dbReference type="ARBA" id="ARBA00022801"/>
    </source>
</evidence>
<feature type="domain" description="Mannosylglycerate hydrolase MGH1-like glycoside hydrolase" evidence="4">
    <location>
        <begin position="33"/>
        <end position="414"/>
    </location>
</feature>
<protein>
    <submittedName>
        <fullName evidence="5">Trehalase family glycosidase</fullName>
    </submittedName>
</protein>
<evidence type="ECO:0000256" key="1">
    <source>
        <dbReference type="ARBA" id="ARBA00010833"/>
    </source>
</evidence>
<organism evidence="5 6">
    <name type="scientific">Chelativorans petroleitrophicus</name>
    <dbReference type="NCBI Taxonomy" id="2975484"/>
    <lineage>
        <taxon>Bacteria</taxon>
        <taxon>Pseudomonadati</taxon>
        <taxon>Pseudomonadota</taxon>
        <taxon>Alphaproteobacteria</taxon>
        <taxon>Hyphomicrobiales</taxon>
        <taxon>Phyllobacteriaceae</taxon>
        <taxon>Chelativorans</taxon>
    </lineage>
</organism>
<evidence type="ECO:0000259" key="4">
    <source>
        <dbReference type="Pfam" id="PF22422"/>
    </source>
</evidence>
<reference evidence="5" key="1">
    <citation type="submission" date="2022-08" db="EMBL/GenBank/DDBJ databases">
        <title>Chelativorans sichuanense sp. nov., a paraffin oil-degrading bacterium isolated from a mixture of oil-based drill cuttings and paddy soil.</title>
        <authorList>
            <person name="Yu J."/>
            <person name="Liu H."/>
            <person name="Chen Q."/>
        </authorList>
    </citation>
    <scope>NUCLEOTIDE SEQUENCE</scope>
    <source>
        <strain evidence="5">SCAU 2101</strain>
    </source>
</reference>
<dbReference type="PANTHER" id="PTHR10412">
    <property type="entry name" value="MANNOSYL-OLIGOSACCHARIDE GLUCOSIDASE"/>
    <property type="match status" value="1"/>
</dbReference>
<dbReference type="Gene3D" id="1.50.10.10">
    <property type="match status" value="1"/>
</dbReference>
<dbReference type="Pfam" id="PF22422">
    <property type="entry name" value="MGH1-like_GH"/>
    <property type="match status" value="1"/>
</dbReference>
<dbReference type="InterPro" id="IPR004888">
    <property type="entry name" value="Glycoside_hydrolase_63"/>
</dbReference>
<name>A0A9X2XA62_9HYPH</name>
<sequence>MSTIDPSKIFDHAVEVLKENDQGGYTVPTKGLYPFQWNWDSCFTAIGQSHYDEERAWTEIETLFAHQWPDGMVPHIVFHVYSDGYFPGPDVWGTNRPVATSGITQPAVAGFAVKRLYERAADRGMAARRAKALLPKIEAWHRWFYANRDPKGEGLVAILHPWEAGRDNSIDWDEAFERVPTEGIMPFTRRDLQHADPAHRPTKEQYERYLWLVQHFRSLGWDNAKLHDASPFQIVDPGFNAILIRSSADLADLADTLGEAEIAVANRERVSAGLAALESLWSVRHGQYLCRDRTTGKLVESASIGGILPVFAQIPDDRAREIARTIERQAAAAKFIVPSHDPADLRFESKRYWRGPVWLVINYMIVDGLQARGETAIAERITRSSLDLITQSGFAEYYDPMTGEPCGGRRFTWTAAMVLEFLRMTAS</sequence>
<evidence type="ECO:0000313" key="6">
    <source>
        <dbReference type="Proteomes" id="UP001149009"/>
    </source>
</evidence>
<comment type="caution">
    <text evidence="5">The sequence shown here is derived from an EMBL/GenBank/DDBJ whole genome shotgun (WGS) entry which is preliminary data.</text>
</comment>
<dbReference type="EMBL" id="JAODNV010000009">
    <property type="protein sequence ID" value="MCT8990495.1"/>
    <property type="molecule type" value="Genomic_DNA"/>
</dbReference>